<dbReference type="AlphaFoldDB" id="A0AAE0GDH8"/>
<evidence type="ECO:0000313" key="2">
    <source>
        <dbReference type="EMBL" id="KAK3275481.1"/>
    </source>
</evidence>
<keyword evidence="3" id="KW-1185">Reference proteome</keyword>
<evidence type="ECO:0000313" key="3">
    <source>
        <dbReference type="Proteomes" id="UP001190700"/>
    </source>
</evidence>
<dbReference type="Proteomes" id="UP001190700">
    <property type="component" value="Unassembled WGS sequence"/>
</dbReference>
<organism evidence="2 3">
    <name type="scientific">Cymbomonas tetramitiformis</name>
    <dbReference type="NCBI Taxonomy" id="36881"/>
    <lineage>
        <taxon>Eukaryota</taxon>
        <taxon>Viridiplantae</taxon>
        <taxon>Chlorophyta</taxon>
        <taxon>Pyramimonadophyceae</taxon>
        <taxon>Pyramimonadales</taxon>
        <taxon>Pyramimonadaceae</taxon>
        <taxon>Cymbomonas</taxon>
    </lineage>
</organism>
<gene>
    <name evidence="2" type="ORF">CYMTET_16388</name>
</gene>
<evidence type="ECO:0000256" key="1">
    <source>
        <dbReference type="SAM" id="MobiDB-lite"/>
    </source>
</evidence>
<sequence length="354" mass="38744">MMRSVKKSITQPVVVAFWRLIFHIIDGHNRQRTGTVAMHDIWRTQSWEHRDFGELLTIIIVNAENAWKFFDAVGKEVMSLFRSDSKVNPRREFLHNLCYELIHNPYLTEADRLPSSEFVSGELASIGQDSGDGNTTGRGSTGSGSGVNEGNQPSKEHVPVTVEGHTSLESTSVASLLHKYCVPQPLPQGVQAKCGVPACYSLLTSKKGVQYYAPYKTAVKCGKCHLKEVDGTQVPAYVCSPLSGRTCWFEHLAYCEEHGHAHAIRVKKLKAPRKSEVYKDLSAVQRDIASGAALATVAVPTMKRRVGRPSGAKKRAKKTSPVEVEVAAAEVDTATNMETESAVDALLSLPQATA</sequence>
<feature type="compositionally biased region" description="Gly residues" evidence="1">
    <location>
        <begin position="134"/>
        <end position="147"/>
    </location>
</feature>
<name>A0AAE0GDH8_9CHLO</name>
<accession>A0AAE0GDH8</accession>
<feature type="region of interest" description="Disordered" evidence="1">
    <location>
        <begin position="124"/>
        <end position="158"/>
    </location>
</feature>
<reference evidence="2 3" key="1">
    <citation type="journal article" date="2015" name="Genome Biol. Evol.">
        <title>Comparative Genomics of a Bacterivorous Green Alga Reveals Evolutionary Causalities and Consequences of Phago-Mixotrophic Mode of Nutrition.</title>
        <authorList>
            <person name="Burns J.A."/>
            <person name="Paasch A."/>
            <person name="Narechania A."/>
            <person name="Kim E."/>
        </authorList>
    </citation>
    <scope>NUCLEOTIDE SEQUENCE [LARGE SCALE GENOMIC DNA]</scope>
    <source>
        <strain evidence="2 3">PLY_AMNH</strain>
    </source>
</reference>
<proteinExistence type="predicted"/>
<protein>
    <submittedName>
        <fullName evidence="2">Uncharacterized protein</fullName>
    </submittedName>
</protein>
<comment type="caution">
    <text evidence="2">The sequence shown here is derived from an EMBL/GenBank/DDBJ whole genome shotgun (WGS) entry which is preliminary data.</text>
</comment>
<dbReference type="EMBL" id="LGRX02007196">
    <property type="protein sequence ID" value="KAK3275481.1"/>
    <property type="molecule type" value="Genomic_DNA"/>
</dbReference>